<dbReference type="SUPFAM" id="SSF52540">
    <property type="entry name" value="P-loop containing nucleoside triphosphate hydrolases"/>
    <property type="match status" value="1"/>
</dbReference>
<dbReference type="SUPFAM" id="SSF51905">
    <property type="entry name" value="FAD/NAD(P)-binding domain"/>
    <property type="match status" value="1"/>
</dbReference>
<comment type="caution">
    <text evidence="2">The sequence shown here is derived from an EMBL/GenBank/DDBJ whole genome shotgun (WGS) entry which is preliminary data.</text>
</comment>
<sequence>VKLAALLLHEPNLLVLDEPTNFLDLRTQILLEHFLRDFSKACLIVSHDRAFLGATCTQTLELAGGRQETLFFDAVVATVANKIFRRIAPPLPESYAEKLEGVVYQDALCLILTLKCPLSSIYWLNVNDPSIPFLAVVEHTNLIDPERYGGQHVVYVSNYLDKQSPLLSMDVDQLCELYLPHLKRINAAFEESWIIDRWLFRGADAQPVFTVGAGSRIPEHRTPVPGLYLANMSQIYPQDRGQNYSILLGETIAETVAADLARAQAAHSSV</sequence>
<protein>
    <recommendedName>
        <fullName evidence="1">Amine oxidase domain-containing protein</fullName>
    </recommendedName>
</protein>
<organism evidence="2">
    <name type="scientific">marine sediment metagenome</name>
    <dbReference type="NCBI Taxonomy" id="412755"/>
    <lineage>
        <taxon>unclassified sequences</taxon>
        <taxon>metagenomes</taxon>
        <taxon>ecological metagenomes</taxon>
    </lineage>
</organism>
<dbReference type="GO" id="GO:0016491">
    <property type="term" value="F:oxidoreductase activity"/>
    <property type="evidence" value="ECO:0007669"/>
    <property type="project" value="InterPro"/>
</dbReference>
<dbReference type="EMBL" id="LAZR01027672">
    <property type="protein sequence ID" value="KKL65000.1"/>
    <property type="molecule type" value="Genomic_DNA"/>
</dbReference>
<dbReference type="InterPro" id="IPR036188">
    <property type="entry name" value="FAD/NAD-bd_sf"/>
</dbReference>
<dbReference type="Pfam" id="PF01593">
    <property type="entry name" value="Amino_oxidase"/>
    <property type="match status" value="1"/>
</dbReference>
<proteinExistence type="predicted"/>
<dbReference type="InterPro" id="IPR051309">
    <property type="entry name" value="ABCF_ATPase"/>
</dbReference>
<dbReference type="PANTHER" id="PTHR42855:SF1">
    <property type="entry name" value="ABC TRANSPORTER DOMAIN-CONTAINING PROTEIN"/>
    <property type="match status" value="1"/>
</dbReference>
<dbReference type="PANTHER" id="PTHR42855">
    <property type="entry name" value="ABC TRANSPORTER ATP-BINDING SUBUNIT"/>
    <property type="match status" value="1"/>
</dbReference>
<dbReference type="AlphaFoldDB" id="A0A0F9G646"/>
<feature type="non-terminal residue" evidence="2">
    <location>
        <position position="1"/>
    </location>
</feature>
<dbReference type="InterPro" id="IPR027417">
    <property type="entry name" value="P-loop_NTPase"/>
</dbReference>
<gene>
    <name evidence="2" type="ORF">LCGC14_2159370</name>
</gene>
<accession>A0A0F9G646</accession>
<dbReference type="Gene3D" id="3.40.50.300">
    <property type="entry name" value="P-loop containing nucleotide triphosphate hydrolases"/>
    <property type="match status" value="1"/>
</dbReference>
<evidence type="ECO:0000259" key="1">
    <source>
        <dbReference type="Pfam" id="PF01593"/>
    </source>
</evidence>
<name>A0A0F9G646_9ZZZZ</name>
<dbReference type="InterPro" id="IPR002937">
    <property type="entry name" value="Amino_oxidase"/>
</dbReference>
<reference evidence="2" key="1">
    <citation type="journal article" date="2015" name="Nature">
        <title>Complex archaea that bridge the gap between prokaryotes and eukaryotes.</title>
        <authorList>
            <person name="Spang A."/>
            <person name="Saw J.H."/>
            <person name="Jorgensen S.L."/>
            <person name="Zaremba-Niedzwiedzka K."/>
            <person name="Martijn J."/>
            <person name="Lind A.E."/>
            <person name="van Eijk R."/>
            <person name="Schleper C."/>
            <person name="Guy L."/>
            <person name="Ettema T.J."/>
        </authorList>
    </citation>
    <scope>NUCLEOTIDE SEQUENCE</scope>
</reference>
<feature type="domain" description="Amine oxidase" evidence="1">
    <location>
        <begin position="59"/>
        <end position="233"/>
    </location>
</feature>
<evidence type="ECO:0000313" key="2">
    <source>
        <dbReference type="EMBL" id="KKL65000.1"/>
    </source>
</evidence>